<keyword evidence="2" id="KW-0472">Membrane</keyword>
<dbReference type="EMBL" id="SGJP01000032">
    <property type="protein sequence ID" value="NFA61475.1"/>
    <property type="molecule type" value="Genomic_DNA"/>
</dbReference>
<proteinExistence type="predicted"/>
<evidence type="ECO:0000259" key="3">
    <source>
        <dbReference type="Pfam" id="PF11611"/>
    </source>
</evidence>
<feature type="transmembrane region" description="Helical" evidence="2">
    <location>
        <begin position="12"/>
        <end position="31"/>
    </location>
</feature>
<keyword evidence="2" id="KW-0812">Transmembrane</keyword>
<evidence type="ECO:0000256" key="1">
    <source>
        <dbReference type="ARBA" id="ARBA00022729"/>
    </source>
</evidence>
<comment type="caution">
    <text evidence="4">The sequence shown here is derived from an EMBL/GenBank/DDBJ whole genome shotgun (WGS) entry which is preliminary data.</text>
</comment>
<evidence type="ECO:0000256" key="2">
    <source>
        <dbReference type="SAM" id="Phobius"/>
    </source>
</evidence>
<dbReference type="InterPro" id="IPR029051">
    <property type="entry name" value="DUF4352"/>
</dbReference>
<feature type="domain" description="DUF4352" evidence="3">
    <location>
        <begin position="58"/>
        <end position="179"/>
    </location>
</feature>
<dbReference type="Gene3D" id="2.60.40.1240">
    <property type="match status" value="1"/>
</dbReference>
<name>A0A6M0T2W7_CLOBO</name>
<accession>A0A6M0T2W7</accession>
<evidence type="ECO:0000313" key="4">
    <source>
        <dbReference type="EMBL" id="NFA61475.1"/>
    </source>
</evidence>
<reference evidence="4 5" key="1">
    <citation type="submission" date="2019-02" db="EMBL/GenBank/DDBJ databases">
        <title>Genome sequencing of Clostridium botulinum clinical isolates.</title>
        <authorList>
            <person name="Brunt J."/>
            <person name="Van Vliet A.H.M."/>
            <person name="Stringer S.C."/>
            <person name="Grant K.A."/>
            <person name="Carter A.C."/>
            <person name="Peck M.W."/>
        </authorList>
    </citation>
    <scope>NUCLEOTIDE SEQUENCE [LARGE SCALE GENOMIC DNA]</scope>
    <source>
        <strain evidence="4 5">R1125/03</strain>
    </source>
</reference>
<protein>
    <submittedName>
        <fullName evidence="4">DUF4352 domain-containing protein</fullName>
    </submittedName>
</protein>
<organism evidence="4 5">
    <name type="scientific">Clostridium botulinum</name>
    <dbReference type="NCBI Taxonomy" id="1491"/>
    <lineage>
        <taxon>Bacteria</taxon>
        <taxon>Bacillati</taxon>
        <taxon>Bacillota</taxon>
        <taxon>Clostridia</taxon>
        <taxon>Eubacteriales</taxon>
        <taxon>Clostridiaceae</taxon>
        <taxon>Clostridium</taxon>
    </lineage>
</organism>
<sequence length="185" mass="20181">MSEKIKKPFYKKIWFWAIVVIVVIGGIATAGKDDPKRVGQTNAKVEEKKEETQKTKTFKVGDVVELKDLKVTVNKVYNVAGDEFNKPKDGNEYIAADITLENTGKEEKAVSSIMMFKIVDKDGRQCEYSITGLAAAKAGQMDGTLGAGRKMTGAYVVEVPKGTTGLELEFDSSLLLGGQVIVKLN</sequence>
<evidence type="ECO:0000313" key="5">
    <source>
        <dbReference type="Proteomes" id="UP000473089"/>
    </source>
</evidence>
<dbReference type="Proteomes" id="UP000473089">
    <property type="component" value="Unassembled WGS sequence"/>
</dbReference>
<dbReference type="Pfam" id="PF11611">
    <property type="entry name" value="DUF4352"/>
    <property type="match status" value="1"/>
</dbReference>
<keyword evidence="1" id="KW-0732">Signal</keyword>
<dbReference type="AlphaFoldDB" id="A0A6M0T2W7"/>
<keyword evidence="2" id="KW-1133">Transmembrane helix</keyword>
<dbReference type="InterPro" id="IPR029050">
    <property type="entry name" value="Immunoprotect_excell_Ig-like"/>
</dbReference>
<gene>
    <name evidence="4" type="ORF">EXM42_14040</name>
</gene>